<gene>
    <name evidence="2" type="ORF">AWB74_08851</name>
</gene>
<dbReference type="AlphaFoldDB" id="A0A158L798"/>
<evidence type="ECO:0000313" key="3">
    <source>
        <dbReference type="Proteomes" id="UP000055019"/>
    </source>
</evidence>
<name>A0A158L798_9BURK</name>
<dbReference type="EMBL" id="FCOM02000256">
    <property type="protein sequence ID" value="SAL89000.1"/>
    <property type="molecule type" value="Genomic_DNA"/>
</dbReference>
<protein>
    <submittedName>
        <fullName evidence="2">Natural resistance-associated macrophage protein</fullName>
    </submittedName>
</protein>
<organism evidence="2 3">
    <name type="scientific">Caballeronia arvi</name>
    <dbReference type="NCBI Taxonomy" id="1777135"/>
    <lineage>
        <taxon>Bacteria</taxon>
        <taxon>Pseudomonadati</taxon>
        <taxon>Pseudomonadota</taxon>
        <taxon>Betaproteobacteria</taxon>
        <taxon>Burkholderiales</taxon>
        <taxon>Burkholderiaceae</taxon>
        <taxon>Caballeronia</taxon>
    </lineage>
</organism>
<sequence length="82" mass="8961">MRRAAYQSPNRPMRFLHNKPDSKVQGSARPAHSWAADFGPGLVTTASDNDPSGLATYTLAGAWYGFDMLWVCVLTYPSTVAL</sequence>
<reference evidence="2" key="1">
    <citation type="submission" date="2016-01" db="EMBL/GenBank/DDBJ databases">
        <authorList>
            <person name="Peeters C."/>
        </authorList>
    </citation>
    <scope>NUCLEOTIDE SEQUENCE [LARGE SCALE GENOMIC DNA]</scope>
    <source>
        <strain evidence="2">LMG 29317</strain>
    </source>
</reference>
<evidence type="ECO:0000256" key="1">
    <source>
        <dbReference type="SAM" id="MobiDB-lite"/>
    </source>
</evidence>
<dbReference type="Proteomes" id="UP000055019">
    <property type="component" value="Unassembled WGS sequence"/>
</dbReference>
<accession>A0A158L798</accession>
<proteinExistence type="predicted"/>
<comment type="caution">
    <text evidence="2">The sequence shown here is derived from an EMBL/GenBank/DDBJ whole genome shotgun (WGS) entry which is preliminary data.</text>
</comment>
<evidence type="ECO:0000313" key="2">
    <source>
        <dbReference type="EMBL" id="SAL89000.1"/>
    </source>
</evidence>
<keyword evidence="3" id="KW-1185">Reference proteome</keyword>
<feature type="region of interest" description="Disordered" evidence="1">
    <location>
        <begin position="1"/>
        <end position="27"/>
    </location>
</feature>